<dbReference type="PIRSF" id="PIRSF029730">
    <property type="entry name" value="UCP029730"/>
    <property type="match status" value="1"/>
</dbReference>
<evidence type="ECO:0000313" key="1">
    <source>
        <dbReference type="EMBL" id="AVO47090.1"/>
    </source>
</evidence>
<protein>
    <submittedName>
        <fullName evidence="1">N-formylglutamate amidohydrolase</fullName>
    </submittedName>
</protein>
<evidence type="ECO:0000313" key="2">
    <source>
        <dbReference type="Proteomes" id="UP000237889"/>
    </source>
</evidence>
<name>A0A2S0NFZ2_9HYPH</name>
<organism evidence="1 2">
    <name type="scientific">Phreatobacter cathodiphilus</name>
    <dbReference type="NCBI Taxonomy" id="1868589"/>
    <lineage>
        <taxon>Bacteria</taxon>
        <taxon>Pseudomonadati</taxon>
        <taxon>Pseudomonadota</taxon>
        <taxon>Alphaproteobacteria</taxon>
        <taxon>Hyphomicrobiales</taxon>
        <taxon>Phreatobacteraceae</taxon>
        <taxon>Phreatobacter</taxon>
    </lineage>
</organism>
<dbReference type="GO" id="GO:0016787">
    <property type="term" value="F:hydrolase activity"/>
    <property type="evidence" value="ECO:0007669"/>
    <property type="project" value="UniProtKB-KW"/>
</dbReference>
<accession>A0A2S0NFZ2</accession>
<dbReference type="AlphaFoldDB" id="A0A2S0NFZ2"/>
<dbReference type="Pfam" id="PF05013">
    <property type="entry name" value="FGase"/>
    <property type="match status" value="1"/>
</dbReference>
<sequence>MQGVFSDDRPRPAAADEPAVVEVLRADGQSPHVLVCEHASNFIPARHAGLGLSPADLSRHIAYDIGAAGITRRLSAMLDAPAFLSGRSRLLIDGNRPPGSSTSIPAISETTIVPGNVDVSGGERAARERDYFWPFHDALARQLDERLLTGRRTSIVAIHSFTPVFHGTRRGYEAGILSRGDSDPWAAQLVESLRADGRTVLANMPYQIEDDGDYLVPHQAEPRGLRAVIVEVRQDLVAQPEGQESWARLLARALGACRPG</sequence>
<dbReference type="Proteomes" id="UP000237889">
    <property type="component" value="Chromosome"/>
</dbReference>
<keyword evidence="2" id="KW-1185">Reference proteome</keyword>
<keyword evidence="1" id="KW-0378">Hydrolase</keyword>
<dbReference type="InterPro" id="IPR007709">
    <property type="entry name" value="N-FG_amidohydro"/>
</dbReference>
<proteinExistence type="predicted"/>
<gene>
    <name evidence="1" type="ORF">C6569_19675</name>
</gene>
<reference evidence="1 2" key="1">
    <citation type="submission" date="2018-03" db="EMBL/GenBank/DDBJ databases">
        <title>Genome sequencing of Phreatobacter sp.</title>
        <authorList>
            <person name="Kim S.-J."/>
            <person name="Heo J."/>
            <person name="Kwon S.-W."/>
        </authorList>
    </citation>
    <scope>NUCLEOTIDE SEQUENCE [LARGE SCALE GENOMIC DNA]</scope>
    <source>
        <strain evidence="1 2">S-12</strain>
    </source>
</reference>
<dbReference type="SUPFAM" id="SSF53187">
    <property type="entry name" value="Zn-dependent exopeptidases"/>
    <property type="match status" value="1"/>
</dbReference>
<dbReference type="OrthoDB" id="9815326at2"/>
<dbReference type="RefSeq" id="WP_106750460.1">
    <property type="nucleotide sequence ID" value="NZ_CP027668.1"/>
</dbReference>
<dbReference type="KEGG" id="phr:C6569_19675"/>
<dbReference type="InterPro" id="IPR011227">
    <property type="entry name" value="UCP029730"/>
</dbReference>
<dbReference type="Gene3D" id="3.40.630.40">
    <property type="entry name" value="Zn-dependent exopeptidases"/>
    <property type="match status" value="1"/>
</dbReference>
<dbReference type="EMBL" id="CP027668">
    <property type="protein sequence ID" value="AVO47090.1"/>
    <property type="molecule type" value="Genomic_DNA"/>
</dbReference>